<dbReference type="Proteomes" id="UP000029223">
    <property type="component" value="Unassembled WGS sequence"/>
</dbReference>
<name>A0ABQ0JKA6_9VIBR</name>
<gene>
    <name evidence="3" type="ORF">JCM19239_7010</name>
</gene>
<evidence type="ECO:0000256" key="1">
    <source>
        <dbReference type="ARBA" id="ARBA00022723"/>
    </source>
</evidence>
<dbReference type="InterPro" id="IPR041166">
    <property type="entry name" value="Rubredoxin_2"/>
</dbReference>
<comment type="caution">
    <text evidence="3">The sequence shown here is derived from an EMBL/GenBank/DDBJ whole genome shotgun (WGS) entry which is preliminary data.</text>
</comment>
<keyword evidence="3" id="KW-0346">Stress response</keyword>
<proteinExistence type="predicted"/>
<sequence length="64" mass="7179">MANAEEGRAKDSLTTLQSLVGEQLKTKPHYRCRKCGFSTHSLYWHCPSCKGWGTIKPIRGLDGE</sequence>
<protein>
    <submittedName>
        <fullName evidence="3">Heat shock (Predicted periplasmic) protein YciM</fullName>
    </submittedName>
</protein>
<accession>A0ABQ0JKA6</accession>
<dbReference type="Pfam" id="PF18073">
    <property type="entry name" value="Zn_ribbon_LapB"/>
    <property type="match status" value="1"/>
</dbReference>
<keyword evidence="1" id="KW-0479">Metal-binding</keyword>
<dbReference type="EMBL" id="BBMS01000059">
    <property type="protein sequence ID" value="GAL29192.1"/>
    <property type="molecule type" value="Genomic_DNA"/>
</dbReference>
<feature type="domain" description="LapB rubredoxin metal binding" evidence="2">
    <location>
        <begin position="30"/>
        <end position="57"/>
    </location>
</feature>
<organism evidence="3 4">
    <name type="scientific">Vibrio variabilis</name>
    <dbReference type="NCBI Taxonomy" id="990271"/>
    <lineage>
        <taxon>Bacteria</taxon>
        <taxon>Pseudomonadati</taxon>
        <taxon>Pseudomonadota</taxon>
        <taxon>Gammaproteobacteria</taxon>
        <taxon>Vibrionales</taxon>
        <taxon>Vibrionaceae</taxon>
        <taxon>Vibrio</taxon>
    </lineage>
</organism>
<reference evidence="4" key="2">
    <citation type="submission" date="2014-09" db="EMBL/GenBank/DDBJ databases">
        <authorList>
            <consortium name="NBRP consortium"/>
            <person name="Sawabe T."/>
            <person name="Meirelles P."/>
            <person name="Nakanishi M."/>
            <person name="Sayaka M."/>
            <person name="Hattori M."/>
            <person name="Ohkuma M."/>
        </authorList>
    </citation>
    <scope>NUCLEOTIDE SEQUENCE [LARGE SCALE GENOMIC DNA]</scope>
    <source>
        <strain evidence="4">JCM 19239</strain>
    </source>
</reference>
<reference evidence="4" key="1">
    <citation type="submission" date="2014-09" db="EMBL/GenBank/DDBJ databases">
        <title>Vibrio variabilis JCM 19239. (C206) whole genome shotgun sequence.</title>
        <authorList>
            <person name="Sawabe T."/>
            <person name="Meirelles P."/>
            <person name="Nakanishi M."/>
            <person name="Sayaka M."/>
            <person name="Hattori M."/>
            <person name="Ohkuma M."/>
        </authorList>
    </citation>
    <scope>NUCLEOTIDE SEQUENCE [LARGE SCALE GENOMIC DNA]</scope>
    <source>
        <strain evidence="4">JCM 19239</strain>
    </source>
</reference>
<keyword evidence="4" id="KW-1185">Reference proteome</keyword>
<evidence type="ECO:0000313" key="4">
    <source>
        <dbReference type="Proteomes" id="UP000029223"/>
    </source>
</evidence>
<evidence type="ECO:0000313" key="3">
    <source>
        <dbReference type="EMBL" id="GAL29192.1"/>
    </source>
</evidence>
<evidence type="ECO:0000259" key="2">
    <source>
        <dbReference type="Pfam" id="PF18073"/>
    </source>
</evidence>